<name>A0A150GI96_GONPE</name>
<protein>
    <recommendedName>
        <fullName evidence="5">Protein RFT1 homolog</fullName>
    </recommendedName>
</protein>
<sequence length="246" mass="25413">MLLLTLAPVIVEAMAARVPSSARAVLLAAEQSALLCFLLCAEGLPAGLAWLPSAAANLASGVALAGLMDGRPGGRRGLGSQDTRAAVVNGRGTSETMDGPGTSDGRGNVDGPGLLYGPGTTDGLGLSDGGRSSLDAPTAPRLAARTTWRRLRVVLLGFRSPALEASYQTYKAARCRKQDIVGLGLHVTWRLLFLVRTVYSAVWVDGAQPAAHSRRELLLQVLPQALGAALSVVVVTLAFLTPPNAG</sequence>
<dbReference type="AlphaFoldDB" id="A0A150GI96"/>
<gene>
    <name evidence="3" type="ORF">GPECTOR_20g398</name>
</gene>
<evidence type="ECO:0000313" key="3">
    <source>
        <dbReference type="EMBL" id="KXZ49544.1"/>
    </source>
</evidence>
<feature type="compositionally biased region" description="Gly residues" evidence="1">
    <location>
        <begin position="102"/>
        <end position="114"/>
    </location>
</feature>
<organism evidence="3 4">
    <name type="scientific">Gonium pectorale</name>
    <name type="common">Green alga</name>
    <dbReference type="NCBI Taxonomy" id="33097"/>
    <lineage>
        <taxon>Eukaryota</taxon>
        <taxon>Viridiplantae</taxon>
        <taxon>Chlorophyta</taxon>
        <taxon>core chlorophytes</taxon>
        <taxon>Chlorophyceae</taxon>
        <taxon>CS clade</taxon>
        <taxon>Chlamydomonadales</taxon>
        <taxon>Volvocaceae</taxon>
        <taxon>Gonium</taxon>
    </lineage>
</organism>
<feature type="chain" id="PRO_5013198493" description="Protein RFT1 homolog" evidence="2">
    <location>
        <begin position="16"/>
        <end position="246"/>
    </location>
</feature>
<keyword evidence="4" id="KW-1185">Reference proteome</keyword>
<proteinExistence type="predicted"/>
<reference evidence="4" key="1">
    <citation type="journal article" date="2016" name="Nat. Commun.">
        <title>The Gonium pectorale genome demonstrates co-option of cell cycle regulation during the evolution of multicellularity.</title>
        <authorList>
            <person name="Hanschen E.R."/>
            <person name="Marriage T.N."/>
            <person name="Ferris P.J."/>
            <person name="Hamaji T."/>
            <person name="Toyoda A."/>
            <person name="Fujiyama A."/>
            <person name="Neme R."/>
            <person name="Noguchi H."/>
            <person name="Minakuchi Y."/>
            <person name="Suzuki M."/>
            <person name="Kawai-Toyooka H."/>
            <person name="Smith D.R."/>
            <person name="Sparks H."/>
            <person name="Anderson J."/>
            <person name="Bakaric R."/>
            <person name="Luria V."/>
            <person name="Karger A."/>
            <person name="Kirschner M.W."/>
            <person name="Durand P.M."/>
            <person name="Michod R.E."/>
            <person name="Nozaki H."/>
            <person name="Olson B.J."/>
        </authorList>
    </citation>
    <scope>NUCLEOTIDE SEQUENCE [LARGE SCALE GENOMIC DNA]</scope>
    <source>
        <strain evidence="4">NIES-2863</strain>
    </source>
</reference>
<keyword evidence="2" id="KW-0732">Signal</keyword>
<feature type="signal peptide" evidence="2">
    <location>
        <begin position="1"/>
        <end position="15"/>
    </location>
</feature>
<evidence type="ECO:0008006" key="5">
    <source>
        <dbReference type="Google" id="ProtNLM"/>
    </source>
</evidence>
<evidence type="ECO:0000256" key="1">
    <source>
        <dbReference type="SAM" id="MobiDB-lite"/>
    </source>
</evidence>
<evidence type="ECO:0000313" key="4">
    <source>
        <dbReference type="Proteomes" id="UP000075714"/>
    </source>
</evidence>
<comment type="caution">
    <text evidence="3">The sequence shown here is derived from an EMBL/GenBank/DDBJ whole genome shotgun (WGS) entry which is preliminary data.</text>
</comment>
<evidence type="ECO:0000256" key="2">
    <source>
        <dbReference type="SAM" id="SignalP"/>
    </source>
</evidence>
<dbReference type="EMBL" id="LSYV01000021">
    <property type="protein sequence ID" value="KXZ49544.1"/>
    <property type="molecule type" value="Genomic_DNA"/>
</dbReference>
<accession>A0A150GI96</accession>
<feature type="region of interest" description="Disordered" evidence="1">
    <location>
        <begin position="90"/>
        <end position="114"/>
    </location>
</feature>
<dbReference type="Proteomes" id="UP000075714">
    <property type="component" value="Unassembled WGS sequence"/>
</dbReference>